<feature type="transmembrane region" description="Helical" evidence="1">
    <location>
        <begin position="74"/>
        <end position="93"/>
    </location>
</feature>
<comment type="caution">
    <text evidence="2">The sequence shown here is derived from an EMBL/GenBank/DDBJ whole genome shotgun (WGS) entry which is preliminary data.</text>
</comment>
<proteinExistence type="predicted"/>
<gene>
    <name evidence="2" type="ORF">GCM10011588_29530</name>
</gene>
<keyword evidence="1" id="KW-0812">Transmembrane</keyword>
<keyword evidence="1" id="KW-1133">Transmembrane helix</keyword>
<keyword evidence="1" id="KW-0472">Membrane</keyword>
<dbReference type="Proteomes" id="UP000638263">
    <property type="component" value="Unassembled WGS sequence"/>
</dbReference>
<dbReference type="InterPro" id="IPR047958">
    <property type="entry name" value="B-4DMT-like"/>
</dbReference>
<sequence length="148" mass="15564">MIASLTRALGLALVHCVAQALLGLTVLFWTDWTSPARIITLALVVGVSLVWGIADGRRDRLRYGDRSEADFSLLWLRAAVAGGLVAGVSAWIADVLPYLNSGGNSLLFELTAGAAWIVLLIYVPAMAGVGVGRVLATRVAAQDATHPV</sequence>
<accession>A0A917VTJ9</accession>
<reference evidence="2" key="1">
    <citation type="journal article" date="2014" name="Int. J. Syst. Evol. Microbiol.">
        <title>Complete genome sequence of Corynebacterium casei LMG S-19264T (=DSM 44701T), isolated from a smear-ripened cheese.</title>
        <authorList>
            <consortium name="US DOE Joint Genome Institute (JGI-PGF)"/>
            <person name="Walter F."/>
            <person name="Albersmeier A."/>
            <person name="Kalinowski J."/>
            <person name="Ruckert C."/>
        </authorList>
    </citation>
    <scope>NUCLEOTIDE SEQUENCE</scope>
    <source>
        <strain evidence="2">CGMCC 4.3508</strain>
    </source>
</reference>
<evidence type="ECO:0000256" key="1">
    <source>
        <dbReference type="SAM" id="Phobius"/>
    </source>
</evidence>
<dbReference type="AlphaFoldDB" id="A0A917VTJ9"/>
<feature type="transmembrane region" description="Helical" evidence="1">
    <location>
        <begin position="12"/>
        <end position="30"/>
    </location>
</feature>
<dbReference type="NCBIfam" id="NF037996">
    <property type="entry name" value="B-4DMT"/>
    <property type="match status" value="1"/>
</dbReference>
<evidence type="ECO:0000313" key="2">
    <source>
        <dbReference type="EMBL" id="GGL13194.1"/>
    </source>
</evidence>
<evidence type="ECO:0000313" key="3">
    <source>
        <dbReference type="Proteomes" id="UP000638263"/>
    </source>
</evidence>
<keyword evidence="3" id="KW-1185">Reference proteome</keyword>
<dbReference type="RefSeq" id="WP_189094275.1">
    <property type="nucleotide sequence ID" value="NZ_BMMH01000005.1"/>
</dbReference>
<reference evidence="2" key="2">
    <citation type="submission" date="2020-09" db="EMBL/GenBank/DDBJ databases">
        <authorList>
            <person name="Sun Q."/>
            <person name="Zhou Y."/>
        </authorList>
    </citation>
    <scope>NUCLEOTIDE SEQUENCE</scope>
    <source>
        <strain evidence="2">CGMCC 4.3508</strain>
    </source>
</reference>
<protein>
    <recommendedName>
        <fullName evidence="4">Transmembrane protein</fullName>
    </recommendedName>
</protein>
<evidence type="ECO:0008006" key="4">
    <source>
        <dbReference type="Google" id="ProtNLM"/>
    </source>
</evidence>
<dbReference type="EMBL" id="BMMH01000005">
    <property type="protein sequence ID" value="GGL13194.1"/>
    <property type="molecule type" value="Genomic_DNA"/>
</dbReference>
<organism evidence="2 3">
    <name type="scientific">Nocardia jinanensis</name>
    <dbReference type="NCBI Taxonomy" id="382504"/>
    <lineage>
        <taxon>Bacteria</taxon>
        <taxon>Bacillati</taxon>
        <taxon>Actinomycetota</taxon>
        <taxon>Actinomycetes</taxon>
        <taxon>Mycobacteriales</taxon>
        <taxon>Nocardiaceae</taxon>
        <taxon>Nocardia</taxon>
    </lineage>
</organism>
<name>A0A917VTJ9_9NOCA</name>
<feature type="transmembrane region" description="Helical" evidence="1">
    <location>
        <begin position="36"/>
        <end position="54"/>
    </location>
</feature>
<feature type="transmembrane region" description="Helical" evidence="1">
    <location>
        <begin position="113"/>
        <end position="136"/>
    </location>
</feature>